<evidence type="ECO:0000313" key="2">
    <source>
        <dbReference type="EMBL" id="CEM01962.1"/>
    </source>
</evidence>
<dbReference type="VEuPathDB" id="CryptoDB:Vbra_8241"/>
<feature type="compositionally biased region" description="Basic and acidic residues" evidence="1">
    <location>
        <begin position="974"/>
        <end position="987"/>
    </location>
</feature>
<sequence length="1014" mass="109774">MRVLTQRGVGKGWGWGGCIGGAGEGRGAGIIDALRDNWDRCDLDRPRSTTSVDPCDLSTPPEARQVWLKPNGEWLPRGCDIALLPAVIDEDRRNTPLRNFFRKQFFRPPVERQMVSSGEPVKGSCALVYYDGVLQLTVPYVPIGCSPQDKTVATCLYCANGVMCGKQTTYRNIVNSHLGLTHGLSKKGKRRTREKKKRAGPHRPRKSVVARDSSDDDFDDSPVAKPGGLAGARRDPPPLLDAGDDADHELPAMPICPSTPRAPPVASRAAPHPRCDRTEVAVIGQGDTCDMASLTDEAVSIRGLQNWMHALAMLHRSHRLTPGTGRSPLLLRGGSDAADLHVLFRHPLLRVSDVVLQLRAIDVETGEWLAAPHGTAVSMVVRRDRKKLLPLQLSAVSEEVMTISPPTPPMKDQRGHHIPYQIVAVRAQPDGDTAAPEAVSRLIFFTDDGPPDSWPPISLAELSLPASSCPFTIGPRGLWQPTKSGLYPIATTLRLPDIVNTRDLPASLKRTVSPGQRCPGGFKIVGNVAVCDLDLGQVVWSIQGRLREASEMPMVDVLAVTHTNTDRWPGVRDVPLREMSDAHLLYSALTASFRHWPLAAPNFILDPEGRLFQPLPMECTRFDASSPDRAADRRAITVMVLNRPQDDGNGTHRHMSMTQQQLGSLNDLSESLKRLFSGLSIQLTLAAGSGRERLREVHSQVLEGSGLWTGRDAGRCLMTLWEATKDTPGDVEVLMQVAEQCRDLVIDGSDEGGVRRLWEKLHLHPDLPFQLGRRAASLRSVELVCPRGCPAWCQSVVFAIKNGRASAATMDLLVVKQRSDGDPAAGAEKPLACSPAVGTTTTTTTTTSIFPSLHQLTGGAQPHPPGNSSITTSRPAGGPLAPRALPVAVWSAPPRQRYVLAHPPRLLARGLPLLSGAFGAHNRVVANAVNGGFPRRSEEQINGRQPAASSGKMPAAEQKSPKRGAQDAQLPCCDEPRAKQQRADEGCHSASLLTQQDVPAHLLVTTSPWAKGGE</sequence>
<proteinExistence type="predicted"/>
<reference evidence="2 3" key="1">
    <citation type="submission" date="2014-11" db="EMBL/GenBank/DDBJ databases">
        <authorList>
            <person name="Zhu J."/>
            <person name="Qi W."/>
            <person name="Song R."/>
        </authorList>
    </citation>
    <scope>NUCLEOTIDE SEQUENCE [LARGE SCALE GENOMIC DNA]</scope>
</reference>
<feature type="region of interest" description="Disordered" evidence="1">
    <location>
        <begin position="820"/>
        <end position="879"/>
    </location>
</feature>
<dbReference type="Proteomes" id="UP000041254">
    <property type="component" value="Unassembled WGS sequence"/>
</dbReference>
<keyword evidence="3" id="KW-1185">Reference proteome</keyword>
<feature type="region of interest" description="Disordered" evidence="1">
    <location>
        <begin position="934"/>
        <end position="998"/>
    </location>
</feature>
<name>A0A0G4EU72_VITBC</name>
<evidence type="ECO:0000256" key="1">
    <source>
        <dbReference type="SAM" id="MobiDB-lite"/>
    </source>
</evidence>
<feature type="region of interest" description="Disordered" evidence="1">
    <location>
        <begin position="181"/>
        <end position="273"/>
    </location>
</feature>
<dbReference type="AlphaFoldDB" id="A0A0G4EU72"/>
<organism evidence="2 3">
    <name type="scientific">Vitrella brassicaformis (strain CCMP3155)</name>
    <dbReference type="NCBI Taxonomy" id="1169540"/>
    <lineage>
        <taxon>Eukaryota</taxon>
        <taxon>Sar</taxon>
        <taxon>Alveolata</taxon>
        <taxon>Colpodellida</taxon>
        <taxon>Vitrellaceae</taxon>
        <taxon>Vitrella</taxon>
    </lineage>
</organism>
<gene>
    <name evidence="2" type="ORF">Vbra_8241</name>
</gene>
<dbReference type="InParanoid" id="A0A0G4EU72"/>
<protein>
    <submittedName>
        <fullName evidence="2">Uncharacterized protein</fullName>
    </submittedName>
</protein>
<accession>A0A0G4EU72</accession>
<dbReference type="EMBL" id="CDMY01000314">
    <property type="protein sequence ID" value="CEM01962.1"/>
    <property type="molecule type" value="Genomic_DNA"/>
</dbReference>
<feature type="compositionally biased region" description="Basic residues" evidence="1">
    <location>
        <begin position="184"/>
        <end position="208"/>
    </location>
</feature>
<evidence type="ECO:0000313" key="3">
    <source>
        <dbReference type="Proteomes" id="UP000041254"/>
    </source>
</evidence>